<dbReference type="HOGENOM" id="CLU_805954_0_0_9"/>
<sequence length="370" mass="43273">MMKLHCRMRLGSVSQHLYQIIAGFELLARHGVIELVIERQAKGACAEPIPVNMLEVTLNREIRLLYDLNDGYDNLVEEPERLYGPLLRRYDICFKRSFSAVRNARLTHGEKIRPLGLNYMVTIPGSVAHWPMPLDHPIEKMKKLIRMLPLTVHYYGWYTVEKFEDEPRPEELPRVLFMARMWDVRGDSPDMHLPETKREERHYINEQRARTIRLCREAFGSLFHGGVAPTPFAAEHYPDLVIADRREVSRRAYLKRMKRSSICIATMGLHQSVGWKFAEYVAASKAIVTETLHYEVPGVFGENRNYLSFRTPEECVEAVARLIRDERLRMHLMQNNYNYYRRHVRPDRLVLNSLMAAVEPSRQETGVLVQ</sequence>
<dbReference type="STRING" id="717605.Theco_3180"/>
<evidence type="ECO:0000313" key="3">
    <source>
        <dbReference type="Proteomes" id="UP000010795"/>
    </source>
</evidence>
<name>L0EJ87_THECK</name>
<proteinExistence type="predicted"/>
<dbReference type="RefSeq" id="WP_015255967.1">
    <property type="nucleotide sequence ID" value="NC_019897.1"/>
</dbReference>
<dbReference type="Proteomes" id="UP000010795">
    <property type="component" value="Chromosome"/>
</dbReference>
<reference evidence="3" key="1">
    <citation type="submission" date="2012-01" db="EMBL/GenBank/DDBJ databases">
        <title>Complete sequence of chromosome of Thermobacillus composti KWC4.</title>
        <authorList>
            <person name="Lucas S."/>
            <person name="Han J."/>
            <person name="Lapidus A."/>
            <person name="Cheng J.-F."/>
            <person name="Goodwin L."/>
            <person name="Pitluck S."/>
            <person name="Peters L."/>
            <person name="Ovchinnikova G."/>
            <person name="Teshima H."/>
            <person name="Detter J.C."/>
            <person name="Han C."/>
            <person name="Tapia R."/>
            <person name="Land M."/>
            <person name="Hauser L."/>
            <person name="Kyrpides N."/>
            <person name="Ivanova N."/>
            <person name="Pagani I."/>
            <person name="Anderson I."/>
            <person name="Woyke T."/>
        </authorList>
    </citation>
    <scope>NUCLEOTIDE SEQUENCE [LARGE SCALE GENOMIC DNA]</scope>
    <source>
        <strain evidence="3">DSM 18247 / JCM 13945 / KWC4</strain>
    </source>
</reference>
<dbReference type="InterPro" id="IPR055259">
    <property type="entry name" value="YkvP/CgeB_Glyco_trans-like"/>
</dbReference>
<evidence type="ECO:0000313" key="2">
    <source>
        <dbReference type="EMBL" id="AGA59235.1"/>
    </source>
</evidence>
<dbReference type="KEGG" id="tco:Theco_3180"/>
<evidence type="ECO:0000259" key="1">
    <source>
        <dbReference type="Pfam" id="PF13524"/>
    </source>
</evidence>
<dbReference type="EMBL" id="CP003255">
    <property type="protein sequence ID" value="AGA59235.1"/>
    <property type="molecule type" value="Genomic_DNA"/>
</dbReference>
<dbReference type="OrthoDB" id="6336595at2"/>
<dbReference type="AlphaFoldDB" id="L0EJ87"/>
<accession>L0EJ87</accession>
<gene>
    <name evidence="2" type="ordered locus">Theco_3180</name>
</gene>
<feature type="domain" description="Spore protein YkvP/CgeB glycosyl transferase-like" evidence="1">
    <location>
        <begin position="226"/>
        <end position="343"/>
    </location>
</feature>
<dbReference type="Pfam" id="PF13524">
    <property type="entry name" value="Glyco_trans_1_2"/>
    <property type="match status" value="1"/>
</dbReference>
<protein>
    <recommendedName>
        <fullName evidence="1">Spore protein YkvP/CgeB glycosyl transferase-like domain-containing protein</fullName>
    </recommendedName>
</protein>
<dbReference type="eggNOG" id="COG0438">
    <property type="taxonomic scope" value="Bacteria"/>
</dbReference>
<organism evidence="2 3">
    <name type="scientific">Thermobacillus composti (strain DSM 18247 / JCM 13945 / KWC4)</name>
    <dbReference type="NCBI Taxonomy" id="717605"/>
    <lineage>
        <taxon>Bacteria</taxon>
        <taxon>Bacillati</taxon>
        <taxon>Bacillota</taxon>
        <taxon>Bacilli</taxon>
        <taxon>Bacillales</taxon>
        <taxon>Paenibacillaceae</taxon>
        <taxon>Thermobacillus</taxon>
    </lineage>
</organism>
<keyword evidence="3" id="KW-1185">Reference proteome</keyword>